<keyword evidence="3 6" id="KW-0812">Transmembrane</keyword>
<comment type="subcellular location">
    <subcellularLocation>
        <location evidence="1">Cell membrane</location>
        <topology evidence="1">Multi-pass membrane protein</topology>
    </subcellularLocation>
</comment>
<evidence type="ECO:0000256" key="6">
    <source>
        <dbReference type="SAM" id="Phobius"/>
    </source>
</evidence>
<feature type="transmembrane region" description="Helical" evidence="6">
    <location>
        <begin position="7"/>
        <end position="24"/>
    </location>
</feature>
<feature type="transmembrane region" description="Helical" evidence="6">
    <location>
        <begin position="109"/>
        <end position="127"/>
    </location>
</feature>
<evidence type="ECO:0000313" key="7">
    <source>
        <dbReference type="EMBL" id="SFU84269.1"/>
    </source>
</evidence>
<feature type="transmembrane region" description="Helical" evidence="6">
    <location>
        <begin position="30"/>
        <end position="50"/>
    </location>
</feature>
<feature type="transmembrane region" description="Helical" evidence="6">
    <location>
        <begin position="287"/>
        <end position="308"/>
    </location>
</feature>
<evidence type="ECO:0000256" key="5">
    <source>
        <dbReference type="ARBA" id="ARBA00023136"/>
    </source>
</evidence>
<dbReference type="PANTHER" id="PTHR30482">
    <property type="entry name" value="HIGH-AFFINITY BRANCHED-CHAIN AMINO ACID TRANSPORT SYSTEM PERMEASE"/>
    <property type="match status" value="1"/>
</dbReference>
<keyword evidence="8" id="KW-1185">Reference proteome</keyword>
<proteinExistence type="predicted"/>
<protein>
    <submittedName>
        <fullName evidence="7">Amino acid/amide ABC transporter membrane protein 2, HAAT family</fullName>
    </submittedName>
</protein>
<dbReference type="AlphaFoldDB" id="A0A1I7JGE7"/>
<dbReference type="Proteomes" id="UP000199391">
    <property type="component" value="Unassembled WGS sequence"/>
</dbReference>
<organism evidence="7 8">
    <name type="scientific">Pseudoduganella namucuonensis</name>
    <dbReference type="NCBI Taxonomy" id="1035707"/>
    <lineage>
        <taxon>Bacteria</taxon>
        <taxon>Pseudomonadati</taxon>
        <taxon>Pseudomonadota</taxon>
        <taxon>Betaproteobacteria</taxon>
        <taxon>Burkholderiales</taxon>
        <taxon>Oxalobacteraceae</taxon>
        <taxon>Telluria group</taxon>
        <taxon>Pseudoduganella</taxon>
    </lineage>
</organism>
<keyword evidence="5 6" id="KW-0472">Membrane</keyword>
<dbReference type="InterPro" id="IPR043428">
    <property type="entry name" value="LivM-like"/>
</dbReference>
<evidence type="ECO:0000256" key="4">
    <source>
        <dbReference type="ARBA" id="ARBA00022989"/>
    </source>
</evidence>
<dbReference type="GO" id="GO:0005886">
    <property type="term" value="C:plasma membrane"/>
    <property type="evidence" value="ECO:0007669"/>
    <property type="project" value="UniProtKB-SubCell"/>
</dbReference>
<dbReference type="GO" id="GO:0015658">
    <property type="term" value="F:branched-chain amino acid transmembrane transporter activity"/>
    <property type="evidence" value="ECO:0007669"/>
    <property type="project" value="InterPro"/>
</dbReference>
<dbReference type="Pfam" id="PF02653">
    <property type="entry name" value="BPD_transp_2"/>
    <property type="match status" value="1"/>
</dbReference>
<gene>
    <name evidence="7" type="ORF">SAMN05216552_1011118</name>
</gene>
<accession>A0A1I7JGE7</accession>
<keyword evidence="2" id="KW-1003">Cell membrane</keyword>
<evidence type="ECO:0000256" key="1">
    <source>
        <dbReference type="ARBA" id="ARBA00004651"/>
    </source>
</evidence>
<name>A0A1I7JGE7_9BURK</name>
<dbReference type="STRING" id="1035707.SAMN05216552_1011118"/>
<evidence type="ECO:0000256" key="3">
    <source>
        <dbReference type="ARBA" id="ARBA00022692"/>
    </source>
</evidence>
<evidence type="ECO:0000313" key="8">
    <source>
        <dbReference type="Proteomes" id="UP000199391"/>
    </source>
</evidence>
<dbReference type="OrthoDB" id="9814461at2"/>
<dbReference type="InterPro" id="IPR001851">
    <property type="entry name" value="ABC_transp_permease"/>
</dbReference>
<feature type="transmembrane region" description="Helical" evidence="6">
    <location>
        <begin position="237"/>
        <end position="256"/>
    </location>
</feature>
<dbReference type="CDD" id="cd06581">
    <property type="entry name" value="TM_PBP1_LivM_like"/>
    <property type="match status" value="1"/>
</dbReference>
<sequence>MKQRLKPGFIALAALAYIVVPLTLGTNNYVMSVIIASLVIGCVALSWALLGNLGGMISFGHSAFFGVGAYASALATTTLGLPVAAGLPLGGLGAAAASLAMLPVLRLRGPYFALAILAYAHIFRIIATEWSSVTRGAAGISGIPALPVVLGHDFSGKTGAYLVILTIVTLFGLAYTLINRSHHGLALRAMHGSEDATRVIGVNSTLLKGAMLLVSAFMAGVAGAFNAHYINFLDPDYAFNGLWVTLPIVAAIFGGYRTIAGPVLGAVFVSLADQLVFKELLPTGHQLVLGALLVAMIMLSPGGLLPLLRSLGSGRHA</sequence>
<dbReference type="EMBL" id="FPBO01000011">
    <property type="protein sequence ID" value="SFU84269.1"/>
    <property type="molecule type" value="Genomic_DNA"/>
</dbReference>
<reference evidence="8" key="1">
    <citation type="submission" date="2016-10" db="EMBL/GenBank/DDBJ databases">
        <authorList>
            <person name="Varghese N."/>
            <person name="Submissions S."/>
        </authorList>
    </citation>
    <scope>NUCLEOTIDE SEQUENCE [LARGE SCALE GENOMIC DNA]</scope>
    <source>
        <strain evidence="8">CGMCC 1.11014</strain>
    </source>
</reference>
<keyword evidence="4 6" id="KW-1133">Transmembrane helix</keyword>
<evidence type="ECO:0000256" key="2">
    <source>
        <dbReference type="ARBA" id="ARBA00022475"/>
    </source>
</evidence>
<feature type="transmembrane region" description="Helical" evidence="6">
    <location>
        <begin position="57"/>
        <end position="75"/>
    </location>
</feature>
<feature type="transmembrane region" description="Helical" evidence="6">
    <location>
        <begin position="199"/>
        <end position="225"/>
    </location>
</feature>
<dbReference type="RefSeq" id="WP_093556155.1">
    <property type="nucleotide sequence ID" value="NZ_FPBO01000011.1"/>
</dbReference>
<feature type="transmembrane region" description="Helical" evidence="6">
    <location>
        <begin position="159"/>
        <end position="178"/>
    </location>
</feature>
<dbReference type="PANTHER" id="PTHR30482:SF10">
    <property type="entry name" value="HIGH-AFFINITY BRANCHED-CHAIN AMINO ACID TRANSPORT PROTEIN BRAE"/>
    <property type="match status" value="1"/>
</dbReference>